<reference evidence="1 2" key="1">
    <citation type="submission" date="2013-01" db="EMBL/GenBank/DDBJ databases">
        <authorList>
            <person name="Bench S."/>
        </authorList>
    </citation>
    <scope>NUCLEOTIDE SEQUENCE [LARGE SCALE GENOMIC DNA]</scope>
    <source>
        <strain evidence="1 2">WH 0401</strain>
    </source>
</reference>
<evidence type="ECO:0000313" key="1">
    <source>
        <dbReference type="EMBL" id="CCQ62340.1"/>
    </source>
</evidence>
<protein>
    <submittedName>
        <fullName evidence="1">Uncharacterized protein</fullName>
    </submittedName>
</protein>
<evidence type="ECO:0000313" key="2">
    <source>
        <dbReference type="Proteomes" id="UP000018198"/>
    </source>
</evidence>
<comment type="caution">
    <text evidence="1">The sequence shown here is derived from an EMBL/GenBank/DDBJ whole genome shotgun (WGS) entry which is preliminary data.</text>
</comment>
<dbReference type="EMBL" id="CAQM01000486">
    <property type="protein sequence ID" value="CCQ62340.1"/>
    <property type="molecule type" value="Genomic_DNA"/>
</dbReference>
<organism evidence="1 2">
    <name type="scientific">Crocosphaera watsonii WH 0401</name>
    <dbReference type="NCBI Taxonomy" id="555881"/>
    <lineage>
        <taxon>Bacteria</taxon>
        <taxon>Bacillati</taxon>
        <taxon>Cyanobacteriota</taxon>
        <taxon>Cyanophyceae</taxon>
        <taxon>Oscillatoriophycideae</taxon>
        <taxon>Chroococcales</taxon>
        <taxon>Aphanothecaceae</taxon>
        <taxon>Crocosphaera</taxon>
    </lineage>
</organism>
<gene>
    <name evidence="1" type="ORF">CWATWH0401_1402</name>
</gene>
<name>T2JAW9_CROWT</name>
<sequence length="44" mass="5085">MRDAFSQRRQVILEKLGPSLNSVVQLQWGRFMSLLILAKQDLTP</sequence>
<dbReference type="AlphaFoldDB" id="T2JAW9"/>
<reference evidence="1 2" key="2">
    <citation type="submission" date="2013-09" db="EMBL/GenBank/DDBJ databases">
        <title>Whole genome comparison of six Crocosphaera watsonii strains with differing phenotypes.</title>
        <authorList>
            <person name="Bench S.R."/>
            <person name="Heller P."/>
            <person name="Frank I."/>
            <person name="Arciniega M."/>
            <person name="Shilova I.N."/>
            <person name="Zehr J.P."/>
        </authorList>
    </citation>
    <scope>NUCLEOTIDE SEQUENCE [LARGE SCALE GENOMIC DNA]</scope>
    <source>
        <strain evidence="1 2">WH 0401</strain>
    </source>
</reference>
<accession>T2JAW9</accession>
<proteinExistence type="predicted"/>
<dbReference type="Proteomes" id="UP000018198">
    <property type="component" value="Unassembled WGS sequence"/>
</dbReference>